<protein>
    <submittedName>
        <fullName evidence="2">Uncharacterized protein</fullName>
    </submittedName>
</protein>
<keyword evidence="3" id="KW-1185">Reference proteome</keyword>
<dbReference type="Proteomes" id="UP001321473">
    <property type="component" value="Unassembled WGS sequence"/>
</dbReference>
<evidence type="ECO:0000313" key="3">
    <source>
        <dbReference type="Proteomes" id="UP001321473"/>
    </source>
</evidence>
<evidence type="ECO:0000256" key="1">
    <source>
        <dbReference type="SAM" id="MobiDB-lite"/>
    </source>
</evidence>
<evidence type="ECO:0000313" key="2">
    <source>
        <dbReference type="EMBL" id="KAK8767461.1"/>
    </source>
</evidence>
<feature type="region of interest" description="Disordered" evidence="1">
    <location>
        <begin position="1"/>
        <end position="43"/>
    </location>
</feature>
<sequence length="88" mass="9412">MKSNRGITGHGRASSSVRGKHSRGTRNMSSPDDTCTVPKFPPGPLAKLLPAGTTIRNPPGKLVQLVAQAISTKARGRCYVYSTCTRRC</sequence>
<accession>A0AAQ4DYC1</accession>
<name>A0AAQ4DYC1_AMBAM</name>
<feature type="non-terminal residue" evidence="2">
    <location>
        <position position="88"/>
    </location>
</feature>
<reference evidence="2 3" key="1">
    <citation type="journal article" date="2023" name="Arcadia Sci">
        <title>De novo assembly of a long-read Amblyomma americanum tick genome.</title>
        <authorList>
            <person name="Chou S."/>
            <person name="Poskanzer K.E."/>
            <person name="Rollins M."/>
            <person name="Thuy-Boun P.S."/>
        </authorList>
    </citation>
    <scope>NUCLEOTIDE SEQUENCE [LARGE SCALE GENOMIC DNA]</scope>
    <source>
        <strain evidence="2">F_SG_1</strain>
        <tissue evidence="2">Salivary glands</tissue>
    </source>
</reference>
<proteinExistence type="predicted"/>
<dbReference type="EMBL" id="JARKHS020025443">
    <property type="protein sequence ID" value="KAK8767461.1"/>
    <property type="molecule type" value="Genomic_DNA"/>
</dbReference>
<gene>
    <name evidence="2" type="ORF">V5799_005757</name>
</gene>
<dbReference type="AlphaFoldDB" id="A0AAQ4DYC1"/>
<comment type="caution">
    <text evidence="2">The sequence shown here is derived from an EMBL/GenBank/DDBJ whole genome shotgun (WGS) entry which is preliminary data.</text>
</comment>
<organism evidence="2 3">
    <name type="scientific">Amblyomma americanum</name>
    <name type="common">Lone star tick</name>
    <dbReference type="NCBI Taxonomy" id="6943"/>
    <lineage>
        <taxon>Eukaryota</taxon>
        <taxon>Metazoa</taxon>
        <taxon>Ecdysozoa</taxon>
        <taxon>Arthropoda</taxon>
        <taxon>Chelicerata</taxon>
        <taxon>Arachnida</taxon>
        <taxon>Acari</taxon>
        <taxon>Parasitiformes</taxon>
        <taxon>Ixodida</taxon>
        <taxon>Ixodoidea</taxon>
        <taxon>Ixodidae</taxon>
        <taxon>Amblyomminae</taxon>
        <taxon>Amblyomma</taxon>
    </lineage>
</organism>